<feature type="region of interest" description="Disordered" evidence="2">
    <location>
        <begin position="98"/>
        <end position="150"/>
    </location>
</feature>
<evidence type="ECO:0000256" key="1">
    <source>
        <dbReference type="ARBA" id="ARBA00034773"/>
    </source>
</evidence>
<reference evidence="3 4" key="1">
    <citation type="journal article" date="2020" name="Nat. Commun.">
        <title>Genome of Tripterygium wilfordii and identification of cytochrome P450 involved in triptolide biosynthesis.</title>
        <authorList>
            <person name="Tu L."/>
            <person name="Su P."/>
            <person name="Zhang Z."/>
            <person name="Gao L."/>
            <person name="Wang J."/>
            <person name="Hu T."/>
            <person name="Zhou J."/>
            <person name="Zhang Y."/>
            <person name="Zhao Y."/>
            <person name="Liu Y."/>
            <person name="Song Y."/>
            <person name="Tong Y."/>
            <person name="Lu Y."/>
            <person name="Yang J."/>
            <person name="Xu C."/>
            <person name="Jia M."/>
            <person name="Peters R.J."/>
            <person name="Huang L."/>
            <person name="Gao W."/>
        </authorList>
    </citation>
    <scope>NUCLEOTIDE SEQUENCE [LARGE SCALE GENOMIC DNA]</scope>
    <source>
        <strain evidence="4">cv. XIE 37</strain>
        <tissue evidence="3">Leaf</tissue>
    </source>
</reference>
<dbReference type="InParanoid" id="A0A7J7C205"/>
<evidence type="ECO:0000256" key="2">
    <source>
        <dbReference type="SAM" id="MobiDB-lite"/>
    </source>
</evidence>
<feature type="compositionally biased region" description="Acidic residues" evidence="2">
    <location>
        <begin position="119"/>
        <end position="147"/>
    </location>
</feature>
<dbReference type="PANTHER" id="PTHR33083">
    <property type="entry name" value="EXPRESSED PROTEIN"/>
    <property type="match status" value="1"/>
</dbReference>
<dbReference type="Proteomes" id="UP000593562">
    <property type="component" value="Unassembled WGS sequence"/>
</dbReference>
<name>A0A7J7C205_TRIWF</name>
<organism evidence="3 4">
    <name type="scientific">Tripterygium wilfordii</name>
    <name type="common">Thunder God vine</name>
    <dbReference type="NCBI Taxonomy" id="458696"/>
    <lineage>
        <taxon>Eukaryota</taxon>
        <taxon>Viridiplantae</taxon>
        <taxon>Streptophyta</taxon>
        <taxon>Embryophyta</taxon>
        <taxon>Tracheophyta</taxon>
        <taxon>Spermatophyta</taxon>
        <taxon>Magnoliopsida</taxon>
        <taxon>eudicotyledons</taxon>
        <taxon>Gunneridae</taxon>
        <taxon>Pentapetalae</taxon>
        <taxon>rosids</taxon>
        <taxon>fabids</taxon>
        <taxon>Celastrales</taxon>
        <taxon>Celastraceae</taxon>
        <taxon>Tripterygium</taxon>
    </lineage>
</organism>
<dbReference type="OrthoDB" id="1917735at2759"/>
<sequence length="200" mass="22490">MPFGNWQSMERQGSGLWRSLTDGDFEEEDVWDVLRERKDSISRFSKSMNSSVSVPKHLLSAARMIPKPTINASTSSSNCTSASNSNQILEAKPFQQSAPVTIPNWPNKHHRKPKNLTNGDDEDDKDFDVEDDKDFDGDGDVEEEEETPNMPPHELIARRLARTHTSSFSVLEGVGRKLKGRDLCEVRNAILTKTGFLESL</sequence>
<comment type="caution">
    <text evidence="3">The sequence shown here is derived from an EMBL/GenBank/DDBJ whole genome shotgun (WGS) entry which is preliminary data.</text>
</comment>
<dbReference type="PANTHER" id="PTHR33083:SF82">
    <property type="entry name" value="SENESCENCE REGULATOR"/>
    <property type="match status" value="1"/>
</dbReference>
<gene>
    <name evidence="3" type="ORF">HS088_TW21G00095</name>
</gene>
<proteinExistence type="inferred from homology"/>
<accession>A0A7J7C205</accession>
<dbReference type="GO" id="GO:0003743">
    <property type="term" value="F:translation initiation factor activity"/>
    <property type="evidence" value="ECO:0007669"/>
    <property type="project" value="UniProtKB-KW"/>
</dbReference>
<dbReference type="InterPro" id="IPR007608">
    <property type="entry name" value="Senescence_reg_S40"/>
</dbReference>
<keyword evidence="4" id="KW-1185">Reference proteome</keyword>
<dbReference type="AlphaFoldDB" id="A0A7J7C205"/>
<dbReference type="GO" id="GO:0010150">
    <property type="term" value="P:leaf senescence"/>
    <property type="evidence" value="ECO:0007669"/>
    <property type="project" value="UniProtKB-ARBA"/>
</dbReference>
<comment type="similarity">
    <text evidence="1">Belongs to the senescence regulator S40 family.</text>
</comment>
<dbReference type="EMBL" id="JAAARO010000021">
    <property type="protein sequence ID" value="KAF5727955.1"/>
    <property type="molecule type" value="Genomic_DNA"/>
</dbReference>
<dbReference type="Pfam" id="PF04520">
    <property type="entry name" value="Senescence_reg"/>
    <property type="match status" value="1"/>
</dbReference>
<keyword evidence="3" id="KW-0648">Protein biosynthesis</keyword>
<evidence type="ECO:0000313" key="3">
    <source>
        <dbReference type="EMBL" id="KAF5727955.1"/>
    </source>
</evidence>
<protein>
    <submittedName>
        <fullName evidence="3">Transcription initiation factor TFIID subunit 11</fullName>
    </submittedName>
</protein>
<keyword evidence="3" id="KW-0396">Initiation factor</keyword>
<evidence type="ECO:0000313" key="4">
    <source>
        <dbReference type="Proteomes" id="UP000593562"/>
    </source>
</evidence>